<reference evidence="1" key="1">
    <citation type="submission" date="2023-10" db="EMBL/GenBank/DDBJ databases">
        <title>Genome assembly of Pristionchus species.</title>
        <authorList>
            <person name="Yoshida K."/>
            <person name="Sommer R.J."/>
        </authorList>
    </citation>
    <scope>NUCLEOTIDE SEQUENCE</scope>
    <source>
        <strain evidence="1">RS0144</strain>
    </source>
</reference>
<organism evidence="1 2">
    <name type="scientific">Pristionchus entomophagus</name>
    <dbReference type="NCBI Taxonomy" id="358040"/>
    <lineage>
        <taxon>Eukaryota</taxon>
        <taxon>Metazoa</taxon>
        <taxon>Ecdysozoa</taxon>
        <taxon>Nematoda</taxon>
        <taxon>Chromadorea</taxon>
        <taxon>Rhabditida</taxon>
        <taxon>Rhabditina</taxon>
        <taxon>Diplogasteromorpha</taxon>
        <taxon>Diplogasteroidea</taxon>
        <taxon>Neodiplogasteridae</taxon>
        <taxon>Pristionchus</taxon>
    </lineage>
</organism>
<accession>A0AAV5TDD6</accession>
<feature type="non-terminal residue" evidence="1">
    <location>
        <position position="1"/>
    </location>
</feature>
<evidence type="ECO:0000313" key="1">
    <source>
        <dbReference type="EMBL" id="GMS90778.1"/>
    </source>
</evidence>
<dbReference type="AlphaFoldDB" id="A0AAV5TDD6"/>
<evidence type="ECO:0000313" key="2">
    <source>
        <dbReference type="Proteomes" id="UP001432027"/>
    </source>
</evidence>
<gene>
    <name evidence="1" type="ORF">PENTCL1PPCAC_12953</name>
</gene>
<keyword evidence="2" id="KW-1185">Reference proteome</keyword>
<dbReference type="Proteomes" id="UP001432027">
    <property type="component" value="Unassembled WGS sequence"/>
</dbReference>
<dbReference type="EMBL" id="BTSX01000003">
    <property type="protein sequence ID" value="GMS90778.1"/>
    <property type="molecule type" value="Genomic_DNA"/>
</dbReference>
<proteinExistence type="predicted"/>
<comment type="caution">
    <text evidence="1">The sequence shown here is derived from an EMBL/GenBank/DDBJ whole genome shotgun (WGS) entry which is preliminary data.</text>
</comment>
<protein>
    <submittedName>
        <fullName evidence="1">Uncharacterized protein</fullName>
    </submittedName>
</protein>
<sequence>LIPTVLFAWKDANDKIKDQLRNEIHRFLSEWRGGKTNYLLLVTRLAVFLCDGQNLEWIRPFYELINRKLITPDRNGSLFVQMLRAMEKIEIGEEKKEGDEEEKRGGQSEVERMFFDGRSVEEILRFLKPIQQFEKIPAYELVKAKGKRRGGLRSINCQEGIDSSGKYAPIAYRMINSEEWMEVRGKVLEKWRELYGVRSVGRGRWFCHEIKKRKLAEMQGVEEEE</sequence>
<name>A0AAV5TDD6_9BILA</name>